<comment type="subcellular location">
    <subcellularLocation>
        <location evidence="7">Cell membrane</location>
        <topology evidence="7">Peripheral membrane protein</topology>
    </subcellularLocation>
    <subcellularLocation>
        <location evidence="1">Membrane</location>
    </subcellularLocation>
</comment>
<name>A0ABW4BNT6_9LACO</name>
<keyword evidence="7" id="KW-0139">CF(1)</keyword>
<evidence type="ECO:0000256" key="7">
    <source>
        <dbReference type="HAMAP-Rule" id="MF_01416"/>
    </source>
</evidence>
<protein>
    <recommendedName>
        <fullName evidence="7">ATP synthase subunit delta</fullName>
    </recommendedName>
    <alternativeName>
        <fullName evidence="7">ATP synthase F(1) sector subunit delta</fullName>
    </alternativeName>
    <alternativeName>
        <fullName evidence="7">F-type ATPase subunit delta</fullName>
        <shortName evidence="7">F-ATPase subunit delta</shortName>
    </alternativeName>
</protein>
<keyword evidence="5 7" id="KW-0472">Membrane</keyword>
<keyword evidence="7" id="KW-1003">Cell membrane</keyword>
<keyword evidence="9" id="KW-1185">Reference proteome</keyword>
<keyword evidence="2 7" id="KW-0813">Transport</keyword>
<dbReference type="PRINTS" id="PR00125">
    <property type="entry name" value="ATPASEDELTA"/>
</dbReference>
<keyword evidence="3 7" id="KW-0375">Hydrogen ion transport</keyword>
<dbReference type="Pfam" id="PF00213">
    <property type="entry name" value="OSCP"/>
    <property type="match status" value="1"/>
</dbReference>
<dbReference type="InterPro" id="IPR000711">
    <property type="entry name" value="ATPase_OSCP/dsu"/>
</dbReference>
<reference evidence="9" key="1">
    <citation type="journal article" date="2019" name="Int. J. Syst. Evol. Microbiol.">
        <title>The Global Catalogue of Microorganisms (GCM) 10K type strain sequencing project: providing services to taxonomists for standard genome sequencing and annotation.</title>
        <authorList>
            <consortium name="The Broad Institute Genomics Platform"/>
            <consortium name="The Broad Institute Genome Sequencing Center for Infectious Disease"/>
            <person name="Wu L."/>
            <person name="Ma J."/>
        </authorList>
    </citation>
    <scope>NUCLEOTIDE SEQUENCE [LARGE SCALE GENOMIC DNA]</scope>
    <source>
        <strain evidence="9">CCM 8937</strain>
    </source>
</reference>
<comment type="function">
    <text evidence="7">This protein is part of the stalk that links CF(0) to CF(1). It either transmits conformational changes from CF(0) to CF(1) or is implicated in proton conduction.</text>
</comment>
<evidence type="ECO:0000313" key="9">
    <source>
        <dbReference type="Proteomes" id="UP001597191"/>
    </source>
</evidence>
<dbReference type="NCBIfam" id="TIGR01145">
    <property type="entry name" value="ATP_synt_delta"/>
    <property type="match status" value="1"/>
</dbReference>
<keyword evidence="6 7" id="KW-0066">ATP synthesis</keyword>
<dbReference type="HAMAP" id="MF_01416">
    <property type="entry name" value="ATP_synth_delta_bact"/>
    <property type="match status" value="1"/>
</dbReference>
<evidence type="ECO:0000256" key="1">
    <source>
        <dbReference type="ARBA" id="ARBA00004370"/>
    </source>
</evidence>
<evidence type="ECO:0000256" key="2">
    <source>
        <dbReference type="ARBA" id="ARBA00022448"/>
    </source>
</evidence>
<dbReference type="RefSeq" id="WP_125647315.1">
    <property type="nucleotide sequence ID" value="NZ_JBHTOH010000038.1"/>
</dbReference>
<comment type="similarity">
    <text evidence="7">Belongs to the ATPase delta chain family.</text>
</comment>
<accession>A0ABW4BNT6</accession>
<dbReference type="EMBL" id="JBHTOH010000038">
    <property type="protein sequence ID" value="MFD1411323.1"/>
    <property type="molecule type" value="Genomic_DNA"/>
</dbReference>
<dbReference type="Proteomes" id="UP001597191">
    <property type="component" value="Unassembled WGS sequence"/>
</dbReference>
<keyword evidence="4 7" id="KW-0406">Ion transport</keyword>
<comment type="function">
    <text evidence="7">F(1)F(0) ATP synthase produces ATP from ADP in the presence of a proton or sodium gradient. F-type ATPases consist of two structural domains, F(1) containing the extramembraneous catalytic core and F(0) containing the membrane proton channel, linked together by a central stalk and a peripheral stalk. During catalysis, ATP synthesis in the catalytic domain of F(1) is coupled via a rotary mechanism of the central stalk subunits to proton translocation.</text>
</comment>
<dbReference type="PANTHER" id="PTHR11910">
    <property type="entry name" value="ATP SYNTHASE DELTA CHAIN"/>
    <property type="match status" value="1"/>
</dbReference>
<evidence type="ECO:0000256" key="5">
    <source>
        <dbReference type="ARBA" id="ARBA00023136"/>
    </source>
</evidence>
<evidence type="ECO:0000313" key="8">
    <source>
        <dbReference type="EMBL" id="MFD1411323.1"/>
    </source>
</evidence>
<gene>
    <name evidence="7 8" type="primary">atpH</name>
    <name evidence="8" type="ORF">ACFQ4R_06885</name>
</gene>
<organism evidence="8 9">
    <name type="scientific">Lapidilactobacillus gannanensis</name>
    <dbReference type="NCBI Taxonomy" id="2486002"/>
    <lineage>
        <taxon>Bacteria</taxon>
        <taxon>Bacillati</taxon>
        <taxon>Bacillota</taxon>
        <taxon>Bacilli</taxon>
        <taxon>Lactobacillales</taxon>
        <taxon>Lactobacillaceae</taxon>
        <taxon>Lapidilactobacillus</taxon>
    </lineage>
</organism>
<dbReference type="Gene3D" id="1.10.520.20">
    <property type="entry name" value="N-terminal domain of the delta subunit of the F1F0-ATP synthase"/>
    <property type="match status" value="1"/>
</dbReference>
<evidence type="ECO:0000256" key="4">
    <source>
        <dbReference type="ARBA" id="ARBA00023065"/>
    </source>
</evidence>
<evidence type="ECO:0000256" key="3">
    <source>
        <dbReference type="ARBA" id="ARBA00022781"/>
    </source>
</evidence>
<sequence length="185" mass="20832">MPMKLDNTTVSKRYAKALFELANEQHEIEPLFQELLVLRQVLQDNPDFDAVMASSSVTLADQAQLVSTLKKPFSQTIQNFLQMLFDYKRMADLGLIIDEFEKRYDAANGRILIKAVTATPMTTEQTTALGQAFVQRFDGKIASVVNTVDPEIIGGVIVQVQDRRIDGSIRTRLNQMRELLAQPLS</sequence>
<dbReference type="SUPFAM" id="SSF47928">
    <property type="entry name" value="N-terminal domain of the delta subunit of the F1F0-ATP synthase"/>
    <property type="match status" value="1"/>
</dbReference>
<proteinExistence type="inferred from homology"/>
<comment type="caution">
    <text evidence="8">The sequence shown here is derived from an EMBL/GenBank/DDBJ whole genome shotgun (WGS) entry which is preliminary data.</text>
</comment>
<dbReference type="InterPro" id="IPR026015">
    <property type="entry name" value="ATP_synth_OSCP/delta_N_sf"/>
</dbReference>
<evidence type="ECO:0000256" key="6">
    <source>
        <dbReference type="ARBA" id="ARBA00023310"/>
    </source>
</evidence>